<dbReference type="OrthoDB" id="981992at2"/>
<dbReference type="RefSeq" id="WP_060814688.1">
    <property type="nucleotide sequence ID" value="NZ_JARPZN010000029.1"/>
</dbReference>
<evidence type="ECO:0000313" key="1">
    <source>
        <dbReference type="EMBL" id="MDT2692078.1"/>
    </source>
</evidence>
<organism evidence="2 3">
    <name type="scientific">Enterococcus gallinarum</name>
    <dbReference type="NCBI Taxonomy" id="1353"/>
    <lineage>
        <taxon>Bacteria</taxon>
        <taxon>Bacillati</taxon>
        <taxon>Bacillota</taxon>
        <taxon>Bacilli</taxon>
        <taxon>Lactobacillales</taxon>
        <taxon>Enterococcaceae</taxon>
        <taxon>Enterococcus</taxon>
    </lineage>
</organism>
<reference evidence="1" key="2">
    <citation type="submission" date="2023-03" db="EMBL/GenBank/DDBJ databases">
        <authorList>
            <person name="Shen W."/>
            <person name="Cai J."/>
        </authorList>
    </citation>
    <scope>NUCLEOTIDE SEQUENCE</scope>
    <source>
        <strain evidence="1">K69-2</strain>
    </source>
</reference>
<accession>A0A376GU74</accession>
<dbReference type="Proteomes" id="UP000254807">
    <property type="component" value="Unassembled WGS sequence"/>
</dbReference>
<sequence>MKIKCLCGNVLNDENLETTNPLIIFPENEYYDVLESNPKTVEELVDNMPLGSMWECRVCGRLFYFKEGKFDIYSLEKEVFDSN</sequence>
<proteinExistence type="predicted"/>
<dbReference type="EMBL" id="UFYW01000001">
    <property type="protein sequence ID" value="STD82097.1"/>
    <property type="molecule type" value="Genomic_DNA"/>
</dbReference>
<dbReference type="Proteomes" id="UP001183682">
    <property type="component" value="Unassembled WGS sequence"/>
</dbReference>
<protein>
    <submittedName>
        <fullName evidence="2">Uncharacterized protein</fullName>
    </submittedName>
</protein>
<evidence type="ECO:0000313" key="3">
    <source>
        <dbReference type="Proteomes" id="UP000254807"/>
    </source>
</evidence>
<dbReference type="EMBL" id="JARPZN010000029">
    <property type="protein sequence ID" value="MDT2692078.1"/>
    <property type="molecule type" value="Genomic_DNA"/>
</dbReference>
<keyword evidence="3" id="KW-1185">Reference proteome</keyword>
<reference evidence="2 3" key="1">
    <citation type="submission" date="2018-06" db="EMBL/GenBank/DDBJ databases">
        <authorList>
            <consortium name="Pathogen Informatics"/>
            <person name="Doyle S."/>
        </authorList>
    </citation>
    <scope>NUCLEOTIDE SEQUENCE [LARGE SCALE GENOMIC DNA]</scope>
    <source>
        <strain evidence="2 3">NCTC12360</strain>
    </source>
</reference>
<dbReference type="AlphaFoldDB" id="A0A376GU74"/>
<gene>
    <name evidence="2" type="ORF">NCTC12360_00516</name>
    <name evidence="1" type="ORF">P7E30_18090</name>
</gene>
<evidence type="ECO:0000313" key="2">
    <source>
        <dbReference type="EMBL" id="STD82097.1"/>
    </source>
</evidence>
<name>A0A376GU74_ENTGA</name>